<feature type="compositionally biased region" description="Polar residues" evidence="1">
    <location>
        <begin position="1"/>
        <end position="10"/>
    </location>
</feature>
<dbReference type="Proteomes" id="UP000015105">
    <property type="component" value="Chromosome 1D"/>
</dbReference>
<evidence type="ECO:0000313" key="2">
    <source>
        <dbReference type="EnsemblPlants" id="AET1Gv20377300.1"/>
    </source>
</evidence>
<sequence>MTSNSASNEVLANRFSPESSSSVNTTPSVPKCKTLFDTITVSKNILHFGTEGVFSKQDYLG</sequence>
<accession>A0A452YD07</accession>
<feature type="region of interest" description="Disordered" evidence="1">
    <location>
        <begin position="1"/>
        <end position="27"/>
    </location>
</feature>
<keyword evidence="3" id="KW-1185">Reference proteome</keyword>
<dbReference type="EnsemblPlants" id="AET1Gv20377300.1">
    <property type="protein sequence ID" value="AET1Gv20377300.1"/>
    <property type="gene ID" value="AET1Gv20377300"/>
</dbReference>
<reference evidence="2" key="5">
    <citation type="journal article" date="2021" name="G3 (Bethesda)">
        <title>Aegilops tauschii genome assembly Aet v5.0 features greater sequence contiguity and improved annotation.</title>
        <authorList>
            <person name="Wang L."/>
            <person name="Zhu T."/>
            <person name="Rodriguez J.C."/>
            <person name="Deal K.R."/>
            <person name="Dubcovsky J."/>
            <person name="McGuire P.E."/>
            <person name="Lux T."/>
            <person name="Spannagl M."/>
            <person name="Mayer K.F.X."/>
            <person name="Baldrich P."/>
            <person name="Meyers B.C."/>
            <person name="Huo N."/>
            <person name="Gu Y.Q."/>
            <person name="Zhou H."/>
            <person name="Devos K.M."/>
            <person name="Bennetzen J.L."/>
            <person name="Unver T."/>
            <person name="Budak H."/>
            <person name="Gulick P.J."/>
            <person name="Galiba G."/>
            <person name="Kalapos B."/>
            <person name="Nelson D.R."/>
            <person name="Li P."/>
            <person name="You F.M."/>
            <person name="Luo M.C."/>
            <person name="Dvorak J."/>
        </authorList>
    </citation>
    <scope>NUCLEOTIDE SEQUENCE [LARGE SCALE GENOMIC DNA]</scope>
    <source>
        <strain evidence="2">cv. AL8/78</strain>
    </source>
</reference>
<feature type="compositionally biased region" description="Low complexity" evidence="1">
    <location>
        <begin position="16"/>
        <end position="27"/>
    </location>
</feature>
<proteinExistence type="predicted"/>
<name>A0A452YD07_AEGTS</name>
<dbReference type="Gramene" id="AET1Gv20377300.1">
    <property type="protein sequence ID" value="AET1Gv20377300.1"/>
    <property type="gene ID" value="AET1Gv20377300"/>
</dbReference>
<dbReference type="AlphaFoldDB" id="A0A452YD07"/>
<reference evidence="2" key="3">
    <citation type="journal article" date="2017" name="Nature">
        <title>Genome sequence of the progenitor of the wheat D genome Aegilops tauschii.</title>
        <authorList>
            <person name="Luo M.C."/>
            <person name="Gu Y.Q."/>
            <person name="Puiu D."/>
            <person name="Wang H."/>
            <person name="Twardziok S.O."/>
            <person name="Deal K.R."/>
            <person name="Huo N."/>
            <person name="Zhu T."/>
            <person name="Wang L."/>
            <person name="Wang Y."/>
            <person name="McGuire P.E."/>
            <person name="Liu S."/>
            <person name="Long H."/>
            <person name="Ramasamy R.K."/>
            <person name="Rodriguez J.C."/>
            <person name="Van S.L."/>
            <person name="Yuan L."/>
            <person name="Wang Z."/>
            <person name="Xia Z."/>
            <person name="Xiao L."/>
            <person name="Anderson O.D."/>
            <person name="Ouyang S."/>
            <person name="Liang Y."/>
            <person name="Zimin A.V."/>
            <person name="Pertea G."/>
            <person name="Qi P."/>
            <person name="Bennetzen J.L."/>
            <person name="Dai X."/>
            <person name="Dawson M.W."/>
            <person name="Muller H.G."/>
            <person name="Kugler K."/>
            <person name="Rivarola-Duarte L."/>
            <person name="Spannagl M."/>
            <person name="Mayer K.F.X."/>
            <person name="Lu F.H."/>
            <person name="Bevan M.W."/>
            <person name="Leroy P."/>
            <person name="Li P."/>
            <person name="You F.M."/>
            <person name="Sun Q."/>
            <person name="Liu Z."/>
            <person name="Lyons E."/>
            <person name="Wicker T."/>
            <person name="Salzberg S.L."/>
            <person name="Devos K.M."/>
            <person name="Dvorak J."/>
        </authorList>
    </citation>
    <scope>NUCLEOTIDE SEQUENCE [LARGE SCALE GENOMIC DNA]</scope>
    <source>
        <strain evidence="2">cv. AL8/78</strain>
    </source>
</reference>
<reference evidence="3" key="1">
    <citation type="journal article" date="2014" name="Science">
        <title>Ancient hybridizations among the ancestral genomes of bread wheat.</title>
        <authorList>
            <consortium name="International Wheat Genome Sequencing Consortium,"/>
            <person name="Marcussen T."/>
            <person name="Sandve S.R."/>
            <person name="Heier L."/>
            <person name="Spannagl M."/>
            <person name="Pfeifer M."/>
            <person name="Jakobsen K.S."/>
            <person name="Wulff B.B."/>
            <person name="Steuernagel B."/>
            <person name="Mayer K.F."/>
            <person name="Olsen O.A."/>
        </authorList>
    </citation>
    <scope>NUCLEOTIDE SEQUENCE [LARGE SCALE GENOMIC DNA]</scope>
    <source>
        <strain evidence="3">cv. AL8/78</strain>
    </source>
</reference>
<evidence type="ECO:0000313" key="3">
    <source>
        <dbReference type="Proteomes" id="UP000015105"/>
    </source>
</evidence>
<reference evidence="2" key="4">
    <citation type="submission" date="2019-03" db="UniProtKB">
        <authorList>
            <consortium name="EnsemblPlants"/>
        </authorList>
    </citation>
    <scope>IDENTIFICATION</scope>
</reference>
<organism evidence="2 3">
    <name type="scientific">Aegilops tauschii subsp. strangulata</name>
    <name type="common">Goatgrass</name>
    <dbReference type="NCBI Taxonomy" id="200361"/>
    <lineage>
        <taxon>Eukaryota</taxon>
        <taxon>Viridiplantae</taxon>
        <taxon>Streptophyta</taxon>
        <taxon>Embryophyta</taxon>
        <taxon>Tracheophyta</taxon>
        <taxon>Spermatophyta</taxon>
        <taxon>Magnoliopsida</taxon>
        <taxon>Liliopsida</taxon>
        <taxon>Poales</taxon>
        <taxon>Poaceae</taxon>
        <taxon>BOP clade</taxon>
        <taxon>Pooideae</taxon>
        <taxon>Triticodae</taxon>
        <taxon>Triticeae</taxon>
        <taxon>Triticinae</taxon>
        <taxon>Aegilops</taxon>
    </lineage>
</organism>
<protein>
    <submittedName>
        <fullName evidence="2">Uncharacterized protein</fullName>
    </submittedName>
</protein>
<reference evidence="3" key="2">
    <citation type="journal article" date="2017" name="Nat. Plants">
        <title>The Aegilops tauschii genome reveals multiple impacts of transposons.</title>
        <authorList>
            <person name="Zhao G."/>
            <person name="Zou C."/>
            <person name="Li K."/>
            <person name="Wang K."/>
            <person name="Li T."/>
            <person name="Gao L."/>
            <person name="Zhang X."/>
            <person name="Wang H."/>
            <person name="Yang Z."/>
            <person name="Liu X."/>
            <person name="Jiang W."/>
            <person name="Mao L."/>
            <person name="Kong X."/>
            <person name="Jiao Y."/>
            <person name="Jia J."/>
        </authorList>
    </citation>
    <scope>NUCLEOTIDE SEQUENCE [LARGE SCALE GENOMIC DNA]</scope>
    <source>
        <strain evidence="3">cv. AL8/78</strain>
    </source>
</reference>
<evidence type="ECO:0000256" key="1">
    <source>
        <dbReference type="SAM" id="MobiDB-lite"/>
    </source>
</evidence>